<evidence type="ECO:0000313" key="1">
    <source>
        <dbReference type="EMBL" id="CAD9574572.1"/>
    </source>
</evidence>
<dbReference type="EMBL" id="HBGZ01002502">
    <property type="protein sequence ID" value="CAD9574572.1"/>
    <property type="molecule type" value="Transcribed_RNA"/>
</dbReference>
<sequence>MALNWKDIHLANEYIYDERLAKHRERGWDFSHLDHIIKTLLFQMPNLANHDLYLYGSVESANDSSRPGSRVGDQIPFFVVISLPTGRVPTRTVGRTNNHTSQMRVISFDDMSYDWAPATDPSYGGRLFYLVCNADYSAVPDDEYEARNHEFSSLFVVTPQDFATDDEGEYRVNYVSFSFLNQDGEEETTAWNLSEHPSLPDYLDQKVDECFAFEDVEDVEEEEKVRVRERIEEAVQTEIRKIRATQEERLNLFFGDLTWNQDSLGDLNVFKITPVNYSATIIPNLDRYFDDLVRQQVGSGERVVYSNHASVTGYELFRRLPPNNSLPGFNTELTPSSPAALFYSCLLVDFLHTTRYIDNLTGLSFDTPVIFDRILETFGIARVLQYFGQDTISGAYSFSRGRLTAFVRDVICANVEESFRRVGRVSSTTSDFLRNFIVQRHSFFTETASPILGVERIRLGHSNDRRSSRNIIPGTISLEVTSTGSGSGRGRGFLPIDMKQLLKLLKPEGVFDLVLTLLCNPGVEAPIPPGAHDQVQQEDEERDCLKGAILEAPDIMLSPPGKDRVARTFPSHEITIAHARSLLSSNVKTIRLKEIKTDVHTHAMTSNDVMLGVFQDGLQMHCVLIDGSNGAGCISDPAKGFGKRLVRSKRTLKKLRINTFRQLFVLKRVGLSHKSRKGLEKRLRLPFLPYKDSVP</sequence>
<reference evidence="1" key="1">
    <citation type="submission" date="2021-01" db="EMBL/GenBank/DDBJ databases">
        <authorList>
            <person name="Corre E."/>
            <person name="Pelletier E."/>
            <person name="Niang G."/>
            <person name="Scheremetjew M."/>
            <person name="Finn R."/>
            <person name="Kale V."/>
            <person name="Holt S."/>
            <person name="Cochrane G."/>
            <person name="Meng A."/>
            <person name="Brown T."/>
            <person name="Cohen L."/>
        </authorList>
    </citation>
    <scope>NUCLEOTIDE SEQUENCE</scope>
    <source>
        <strain evidence="1">SM1012Den-03</strain>
    </source>
</reference>
<accession>A0A7S2KEH7</accession>
<gene>
    <name evidence="1" type="ORF">SMAR0320_LOCUS1725</name>
</gene>
<organism evidence="1">
    <name type="scientific">Skeletonema marinoi</name>
    <dbReference type="NCBI Taxonomy" id="267567"/>
    <lineage>
        <taxon>Eukaryota</taxon>
        <taxon>Sar</taxon>
        <taxon>Stramenopiles</taxon>
        <taxon>Ochrophyta</taxon>
        <taxon>Bacillariophyta</taxon>
        <taxon>Coscinodiscophyceae</taxon>
        <taxon>Thalassiosirophycidae</taxon>
        <taxon>Thalassiosirales</taxon>
        <taxon>Skeletonemataceae</taxon>
        <taxon>Skeletonema</taxon>
        <taxon>Skeletonema marinoi-dohrnii complex</taxon>
    </lineage>
</organism>
<dbReference type="AlphaFoldDB" id="A0A7S2KEH7"/>
<protein>
    <submittedName>
        <fullName evidence="1">Uncharacterized protein</fullName>
    </submittedName>
</protein>
<name>A0A7S2KEH7_9STRA</name>
<proteinExistence type="predicted"/>